<comment type="similarity">
    <text evidence="1">Belongs to the replication factor A protein 1 family.</text>
</comment>
<sequence length="498" mass="57447">MEYTMLKDLNDTHDTWRIRVRICRLWDSTNPQKNGELISIDMIFIDEKENLMHATIKKHLASRFRHLLQEGSTYSIKNLQVVKATGDYRPLSSEFKCIFLATTSPKKLQEDTVQIPRHGFQFVMPDDIESRLNDPAILTDVVGLLSGIGEVDIVGNNWKKRDLHIITNHSVNATITLWGKHIEQFDPKIYKEEDGPHIIIVTSTTIKKFKGAVSFNSTNNSKIYMNLDIPYVMTLRERFARHSTKLKFIESSNSNKYTLEEKMFFHRMSIKELEYVVTVRGEIFEIDNQFGWYYVACKSCGKKVEAEDGDYKCCNKIIDYPLVMFKVHVHIKDHTGTTTLTLFNNIVERLLDTSAKKLVNKLTSGDSDLPKELNTLIGKEFIYRLRLNHYNFKQGYANYTVSEIYEPRKCLEHEYESKKALEIRANVKDKLTCNDGMEPPRECGKRKASMIDDAEESGGNKVEGEVKPTVEVRKRRKMVVLDDDDDDDDAANDNGDAN</sequence>
<dbReference type="Proteomes" id="UP000077755">
    <property type="component" value="Chromosome 6"/>
</dbReference>
<feature type="region of interest" description="Disordered" evidence="6">
    <location>
        <begin position="438"/>
        <end position="498"/>
    </location>
</feature>
<evidence type="ECO:0000256" key="4">
    <source>
        <dbReference type="ARBA" id="ARBA00022833"/>
    </source>
</evidence>
<dbReference type="CDD" id="cd04476">
    <property type="entry name" value="RPA1_DBD_C"/>
    <property type="match status" value="1"/>
</dbReference>
<accession>A0AAF0XH51</accession>
<gene>
    <name evidence="9" type="ORF">DCAR_0626313</name>
</gene>
<dbReference type="PANTHER" id="PTHR47165:SF4">
    <property type="entry name" value="OS03G0429900 PROTEIN"/>
    <property type="match status" value="1"/>
</dbReference>
<dbReference type="InterPro" id="IPR047192">
    <property type="entry name" value="Euk_RPA1_DBD_C"/>
</dbReference>
<dbReference type="SUPFAM" id="SSF50249">
    <property type="entry name" value="Nucleic acid-binding proteins"/>
    <property type="match status" value="3"/>
</dbReference>
<evidence type="ECO:0008006" key="11">
    <source>
        <dbReference type="Google" id="ProtNLM"/>
    </source>
</evidence>
<evidence type="ECO:0000256" key="2">
    <source>
        <dbReference type="ARBA" id="ARBA00022723"/>
    </source>
</evidence>
<dbReference type="PANTHER" id="PTHR47165">
    <property type="entry name" value="OS03G0429900 PROTEIN"/>
    <property type="match status" value="1"/>
</dbReference>
<feature type="compositionally biased region" description="Acidic residues" evidence="6">
    <location>
        <begin position="481"/>
        <end position="491"/>
    </location>
</feature>
<reference evidence="9" key="1">
    <citation type="journal article" date="2016" name="Nat. Genet.">
        <title>A high-quality carrot genome assembly provides new insights into carotenoid accumulation and asterid genome evolution.</title>
        <authorList>
            <person name="Iorizzo M."/>
            <person name="Ellison S."/>
            <person name="Senalik D."/>
            <person name="Zeng P."/>
            <person name="Satapoomin P."/>
            <person name="Huang J."/>
            <person name="Bowman M."/>
            <person name="Iovene M."/>
            <person name="Sanseverino W."/>
            <person name="Cavagnaro P."/>
            <person name="Yildiz M."/>
            <person name="Macko-Podgorni A."/>
            <person name="Moranska E."/>
            <person name="Grzebelus E."/>
            <person name="Grzebelus D."/>
            <person name="Ashrafi H."/>
            <person name="Zheng Z."/>
            <person name="Cheng S."/>
            <person name="Spooner D."/>
            <person name="Van Deynze A."/>
            <person name="Simon P."/>
        </authorList>
    </citation>
    <scope>NUCLEOTIDE SEQUENCE</scope>
    <source>
        <tissue evidence="9">Leaf</tissue>
    </source>
</reference>
<dbReference type="CDD" id="cd04481">
    <property type="entry name" value="RPA1_DBD_B_like"/>
    <property type="match status" value="1"/>
</dbReference>
<dbReference type="InterPro" id="IPR003871">
    <property type="entry name" value="RFA1B/D_OB_1st"/>
</dbReference>
<keyword evidence="3" id="KW-0863">Zinc-finger</keyword>
<evidence type="ECO:0000313" key="9">
    <source>
        <dbReference type="EMBL" id="WOH06884.1"/>
    </source>
</evidence>
<dbReference type="GO" id="GO:0008270">
    <property type="term" value="F:zinc ion binding"/>
    <property type="evidence" value="ECO:0007669"/>
    <property type="project" value="UniProtKB-KW"/>
</dbReference>
<keyword evidence="5" id="KW-0238">DNA-binding</keyword>
<evidence type="ECO:0000256" key="5">
    <source>
        <dbReference type="ARBA" id="ARBA00023125"/>
    </source>
</evidence>
<evidence type="ECO:0000256" key="3">
    <source>
        <dbReference type="ARBA" id="ARBA00022771"/>
    </source>
</evidence>
<dbReference type="GO" id="GO:0003677">
    <property type="term" value="F:DNA binding"/>
    <property type="evidence" value="ECO:0007669"/>
    <property type="project" value="UniProtKB-KW"/>
</dbReference>
<keyword evidence="4" id="KW-0862">Zinc</keyword>
<protein>
    <recommendedName>
        <fullName evidence="11">DUF223 domain-containing protein</fullName>
    </recommendedName>
</protein>
<keyword evidence="10" id="KW-1185">Reference proteome</keyword>
<evidence type="ECO:0000313" key="10">
    <source>
        <dbReference type="Proteomes" id="UP000077755"/>
    </source>
</evidence>
<dbReference type="Gene3D" id="2.40.50.140">
    <property type="entry name" value="Nucleic acid-binding proteins"/>
    <property type="match status" value="3"/>
</dbReference>
<feature type="domain" description="Replication protein A 70 kDa DNA-binding subunit B/D first OB fold" evidence="7">
    <location>
        <begin position="3"/>
        <end position="104"/>
    </location>
</feature>
<feature type="domain" description="Replication factor A C-terminal" evidence="8">
    <location>
        <begin position="278"/>
        <end position="406"/>
    </location>
</feature>
<evidence type="ECO:0000259" key="7">
    <source>
        <dbReference type="Pfam" id="PF02721"/>
    </source>
</evidence>
<dbReference type="CDD" id="cd04480">
    <property type="entry name" value="RPA1_DBD_A_like"/>
    <property type="match status" value="1"/>
</dbReference>
<evidence type="ECO:0000256" key="1">
    <source>
        <dbReference type="ARBA" id="ARBA00005690"/>
    </source>
</evidence>
<dbReference type="AlphaFoldDB" id="A0AAF0XH51"/>
<dbReference type="InterPro" id="IPR013955">
    <property type="entry name" value="Rep_factor-A_C"/>
</dbReference>
<name>A0AAF0XH51_DAUCS</name>
<dbReference type="Pfam" id="PF02721">
    <property type="entry name" value="DUF223"/>
    <property type="match status" value="1"/>
</dbReference>
<evidence type="ECO:0000259" key="8">
    <source>
        <dbReference type="Pfam" id="PF08646"/>
    </source>
</evidence>
<organism evidence="9 10">
    <name type="scientific">Daucus carota subsp. sativus</name>
    <name type="common">Carrot</name>
    <dbReference type="NCBI Taxonomy" id="79200"/>
    <lineage>
        <taxon>Eukaryota</taxon>
        <taxon>Viridiplantae</taxon>
        <taxon>Streptophyta</taxon>
        <taxon>Embryophyta</taxon>
        <taxon>Tracheophyta</taxon>
        <taxon>Spermatophyta</taxon>
        <taxon>Magnoliopsida</taxon>
        <taxon>eudicotyledons</taxon>
        <taxon>Gunneridae</taxon>
        <taxon>Pentapetalae</taxon>
        <taxon>asterids</taxon>
        <taxon>campanulids</taxon>
        <taxon>Apiales</taxon>
        <taxon>Apiaceae</taxon>
        <taxon>Apioideae</taxon>
        <taxon>Scandiceae</taxon>
        <taxon>Daucinae</taxon>
        <taxon>Daucus</taxon>
        <taxon>Daucus sect. Daucus</taxon>
    </lineage>
</organism>
<keyword evidence="2" id="KW-0479">Metal-binding</keyword>
<dbReference type="EMBL" id="CP093348">
    <property type="protein sequence ID" value="WOH06884.1"/>
    <property type="molecule type" value="Genomic_DNA"/>
</dbReference>
<proteinExistence type="inferred from homology"/>
<evidence type="ECO:0000256" key="6">
    <source>
        <dbReference type="SAM" id="MobiDB-lite"/>
    </source>
</evidence>
<feature type="compositionally biased region" description="Basic and acidic residues" evidence="6">
    <location>
        <begin position="462"/>
        <end position="472"/>
    </location>
</feature>
<reference evidence="9" key="2">
    <citation type="submission" date="2022-03" db="EMBL/GenBank/DDBJ databases">
        <title>Draft title - Genomic analysis of global carrot germplasm unveils the trajectory of domestication and the origin of high carotenoid orange carrot.</title>
        <authorList>
            <person name="Iorizzo M."/>
            <person name="Ellison S."/>
            <person name="Senalik D."/>
            <person name="Macko-Podgorni A."/>
            <person name="Grzebelus D."/>
            <person name="Bostan H."/>
            <person name="Rolling W."/>
            <person name="Curaba J."/>
            <person name="Simon P."/>
        </authorList>
    </citation>
    <scope>NUCLEOTIDE SEQUENCE</scope>
    <source>
        <tissue evidence="9">Leaf</tissue>
    </source>
</reference>
<dbReference type="Pfam" id="PF08646">
    <property type="entry name" value="Rep_fac-A_C"/>
    <property type="match status" value="1"/>
</dbReference>
<dbReference type="InterPro" id="IPR012340">
    <property type="entry name" value="NA-bd_OB-fold"/>
</dbReference>